<feature type="region of interest" description="Disordered" evidence="1">
    <location>
        <begin position="1"/>
        <end position="25"/>
    </location>
</feature>
<reference evidence="2" key="2">
    <citation type="submission" date="2020-11" db="EMBL/GenBank/DDBJ databases">
        <authorList>
            <person name="McCartney M.A."/>
            <person name="Auch B."/>
            <person name="Kono T."/>
            <person name="Mallez S."/>
            <person name="Becker A."/>
            <person name="Gohl D.M."/>
            <person name="Silverstein K.A.T."/>
            <person name="Koren S."/>
            <person name="Bechman K.B."/>
            <person name="Herman A."/>
            <person name="Abrahante J.E."/>
            <person name="Garbe J."/>
        </authorList>
    </citation>
    <scope>NUCLEOTIDE SEQUENCE</scope>
    <source>
        <strain evidence="2">Duluth1</strain>
        <tissue evidence="2">Whole animal</tissue>
    </source>
</reference>
<dbReference type="Proteomes" id="UP000828390">
    <property type="component" value="Unassembled WGS sequence"/>
</dbReference>
<dbReference type="PANTHER" id="PTHR24104">
    <property type="entry name" value="E3 UBIQUITIN-PROTEIN LIGASE NHLRC1-RELATED"/>
    <property type="match status" value="1"/>
</dbReference>
<dbReference type="GO" id="GO:0061630">
    <property type="term" value="F:ubiquitin protein ligase activity"/>
    <property type="evidence" value="ECO:0007669"/>
    <property type="project" value="TreeGrafter"/>
</dbReference>
<name>A0A9D4F432_DREPO</name>
<sequence length="526" mass="57720">MAGFVDSRELDSTKYPSTNSGRSSRANFSGDSIISVLYCVKHDGKLVQSYCKQHKDVCCSMCVAVSHGECVKYGENGVVTIETVAKDVVTSDELKKVRENVDSVLKDVDKIKTQRQQNLAFLSATKNSIYTEISEYTARLKAKIDEIDKRTQAHLGEVYVKSAGAVEQDIQLCDAVSDSLRALPTLLSGERTEAEVELFIQMKKAEKRLSEGRTILETVGSRVNAEVLNFQIDRTYENDLLSRDSLGRFKLAQRTYTATPLKELKIGSKFDTGLNHNVVGLTQLPDGKLVTLHGIDRKLKVLDACCKVLDQADLSAKPFGICYYEGSDVIISLNSKNLQFVTISGSTGKAKPWKMIKVGIECYGLAARAGEIFVACGGGSVYEAKAQLRVYNTTGVLIRLIERGTDTKPIFSSPRYLALSQDGNTVYISDLDRGVVTFDVKKSVISGFWSRRLKSPRGISVDADGNVVVVGNQSNNVIQFNRDGKIVSTLLSEADGILGPLAMYIADGKMMLTFDKSQSIHVYALC</sequence>
<accession>A0A9D4F432</accession>
<dbReference type="InterPro" id="IPR011042">
    <property type="entry name" value="6-blade_b-propeller_TolB-like"/>
</dbReference>
<keyword evidence="3" id="KW-1185">Reference proteome</keyword>
<comment type="caution">
    <text evidence="2">The sequence shown here is derived from an EMBL/GenBank/DDBJ whole genome shotgun (WGS) entry which is preliminary data.</text>
</comment>
<dbReference type="SUPFAM" id="SSF57845">
    <property type="entry name" value="B-box zinc-binding domain"/>
    <property type="match status" value="1"/>
</dbReference>
<evidence type="ECO:0000313" key="2">
    <source>
        <dbReference type="EMBL" id="KAH3791468.1"/>
    </source>
</evidence>
<dbReference type="PANTHER" id="PTHR24104:SF47">
    <property type="entry name" value="E3 UBIQUITIN-PROTEIN LIGASE NHLRC1"/>
    <property type="match status" value="1"/>
</dbReference>
<reference evidence="2" key="1">
    <citation type="journal article" date="2019" name="bioRxiv">
        <title>The Genome of the Zebra Mussel, Dreissena polymorpha: A Resource for Invasive Species Research.</title>
        <authorList>
            <person name="McCartney M.A."/>
            <person name="Auch B."/>
            <person name="Kono T."/>
            <person name="Mallez S."/>
            <person name="Zhang Y."/>
            <person name="Obille A."/>
            <person name="Becker A."/>
            <person name="Abrahante J.E."/>
            <person name="Garbe J."/>
            <person name="Badalamenti J.P."/>
            <person name="Herman A."/>
            <person name="Mangelson H."/>
            <person name="Liachko I."/>
            <person name="Sullivan S."/>
            <person name="Sone E.D."/>
            <person name="Koren S."/>
            <person name="Silverstein K.A.T."/>
            <person name="Beckman K.B."/>
            <person name="Gohl D.M."/>
        </authorList>
    </citation>
    <scope>NUCLEOTIDE SEQUENCE</scope>
    <source>
        <strain evidence="2">Duluth1</strain>
        <tissue evidence="2">Whole animal</tissue>
    </source>
</reference>
<evidence type="ECO:0000313" key="3">
    <source>
        <dbReference type="Proteomes" id="UP000828390"/>
    </source>
</evidence>
<dbReference type="GO" id="GO:0000209">
    <property type="term" value="P:protein polyubiquitination"/>
    <property type="evidence" value="ECO:0007669"/>
    <property type="project" value="TreeGrafter"/>
</dbReference>
<feature type="compositionally biased region" description="Polar residues" evidence="1">
    <location>
        <begin position="14"/>
        <end position="25"/>
    </location>
</feature>
<protein>
    <submittedName>
        <fullName evidence="2">Uncharacterized protein</fullName>
    </submittedName>
</protein>
<dbReference type="OrthoDB" id="6093862at2759"/>
<evidence type="ECO:0000256" key="1">
    <source>
        <dbReference type="SAM" id="MobiDB-lite"/>
    </source>
</evidence>
<proteinExistence type="predicted"/>
<dbReference type="EMBL" id="JAIWYP010000007">
    <property type="protein sequence ID" value="KAH3791468.1"/>
    <property type="molecule type" value="Genomic_DNA"/>
</dbReference>
<dbReference type="GO" id="GO:0043161">
    <property type="term" value="P:proteasome-mediated ubiquitin-dependent protein catabolic process"/>
    <property type="evidence" value="ECO:0007669"/>
    <property type="project" value="TreeGrafter"/>
</dbReference>
<organism evidence="2 3">
    <name type="scientific">Dreissena polymorpha</name>
    <name type="common">Zebra mussel</name>
    <name type="synonym">Mytilus polymorpha</name>
    <dbReference type="NCBI Taxonomy" id="45954"/>
    <lineage>
        <taxon>Eukaryota</taxon>
        <taxon>Metazoa</taxon>
        <taxon>Spiralia</taxon>
        <taxon>Lophotrochozoa</taxon>
        <taxon>Mollusca</taxon>
        <taxon>Bivalvia</taxon>
        <taxon>Autobranchia</taxon>
        <taxon>Heteroconchia</taxon>
        <taxon>Euheterodonta</taxon>
        <taxon>Imparidentia</taxon>
        <taxon>Neoheterodontei</taxon>
        <taxon>Myida</taxon>
        <taxon>Dreissenoidea</taxon>
        <taxon>Dreissenidae</taxon>
        <taxon>Dreissena</taxon>
    </lineage>
</organism>
<gene>
    <name evidence="2" type="ORF">DPMN_144954</name>
</gene>
<dbReference type="InterPro" id="IPR050952">
    <property type="entry name" value="TRIM-NHL_E3_ligases"/>
</dbReference>
<dbReference type="SUPFAM" id="SSF101898">
    <property type="entry name" value="NHL repeat"/>
    <property type="match status" value="1"/>
</dbReference>
<feature type="compositionally biased region" description="Basic and acidic residues" evidence="1">
    <location>
        <begin position="1"/>
        <end position="12"/>
    </location>
</feature>
<dbReference type="AlphaFoldDB" id="A0A9D4F432"/>
<dbReference type="Gene3D" id="2.120.10.30">
    <property type="entry name" value="TolB, C-terminal domain"/>
    <property type="match status" value="1"/>
</dbReference>